<reference evidence="5 6" key="1">
    <citation type="submission" date="2016-02" db="EMBL/GenBank/DDBJ databases">
        <title>Genome analysis of coral dinoflagellate symbionts highlights evolutionary adaptations to a symbiotic lifestyle.</title>
        <authorList>
            <person name="Aranda M."/>
            <person name="Li Y."/>
            <person name="Liew Y.J."/>
            <person name="Baumgarten S."/>
            <person name="Simakov O."/>
            <person name="Wilson M."/>
            <person name="Piel J."/>
            <person name="Ashoor H."/>
            <person name="Bougouffa S."/>
            <person name="Bajic V.B."/>
            <person name="Ryu T."/>
            <person name="Ravasi T."/>
            <person name="Bayer T."/>
            <person name="Micklem G."/>
            <person name="Kim H."/>
            <person name="Bhak J."/>
            <person name="Lajeunesse T.C."/>
            <person name="Voolstra C.R."/>
        </authorList>
    </citation>
    <scope>NUCLEOTIDE SEQUENCE [LARGE SCALE GENOMIC DNA]</scope>
    <source>
        <strain evidence="5 6">CCMP2467</strain>
    </source>
</reference>
<accession>A0A1Q9BRB7</accession>
<dbReference type="GO" id="GO:0032259">
    <property type="term" value="P:methylation"/>
    <property type="evidence" value="ECO:0007669"/>
    <property type="project" value="UniProtKB-KW"/>
</dbReference>
<evidence type="ECO:0000256" key="4">
    <source>
        <dbReference type="PROSITE-ProRule" id="PRU01016"/>
    </source>
</evidence>
<dbReference type="GO" id="GO:0008168">
    <property type="term" value="F:methyltransferase activity"/>
    <property type="evidence" value="ECO:0007669"/>
    <property type="project" value="UniProtKB-KW"/>
</dbReference>
<gene>
    <name evidence="5" type="primary">hhaIM</name>
    <name evidence="5" type="ORF">AK812_SmicGene47613</name>
</gene>
<dbReference type="Gene3D" id="3.40.50.150">
    <property type="entry name" value="Vaccinia Virus protein VP39"/>
    <property type="match status" value="1"/>
</dbReference>
<keyword evidence="1 4" id="KW-0489">Methyltransferase</keyword>
<evidence type="ECO:0000313" key="6">
    <source>
        <dbReference type="Proteomes" id="UP000186817"/>
    </source>
</evidence>
<dbReference type="EMBL" id="LSRX01005999">
    <property type="protein sequence ID" value="OLP73226.1"/>
    <property type="molecule type" value="Genomic_DNA"/>
</dbReference>
<feature type="active site" evidence="4">
    <location>
        <position position="149"/>
    </location>
</feature>
<keyword evidence="3 4" id="KW-0949">S-adenosyl-L-methionine</keyword>
<name>A0A1Q9BRB7_SYMMI</name>
<dbReference type="PANTHER" id="PTHR46098">
    <property type="entry name" value="TRNA (CYTOSINE(38)-C(5))-METHYLTRANSFERASE"/>
    <property type="match status" value="1"/>
</dbReference>
<evidence type="ECO:0000256" key="3">
    <source>
        <dbReference type="ARBA" id="ARBA00022691"/>
    </source>
</evidence>
<comment type="similarity">
    <text evidence="4">Belongs to the class I-like SAM-binding methyltransferase superfamily. C5-methyltransferase family.</text>
</comment>
<proteinExistence type="inferred from homology"/>
<dbReference type="Pfam" id="PF00145">
    <property type="entry name" value="DNA_methylase"/>
    <property type="match status" value="1"/>
</dbReference>
<dbReference type="PRINTS" id="PR00105">
    <property type="entry name" value="C5METTRFRASE"/>
</dbReference>
<protein>
    <submittedName>
        <fullName evidence="5">Modification methylase HhaI</fullName>
    </submittedName>
</protein>
<evidence type="ECO:0000256" key="2">
    <source>
        <dbReference type="ARBA" id="ARBA00022679"/>
    </source>
</evidence>
<dbReference type="AlphaFoldDB" id="A0A1Q9BRB7"/>
<dbReference type="SUPFAM" id="SSF53335">
    <property type="entry name" value="S-adenosyl-L-methionine-dependent methyltransferases"/>
    <property type="match status" value="1"/>
</dbReference>
<dbReference type="OrthoDB" id="409858at2759"/>
<dbReference type="InterPro" id="IPR029063">
    <property type="entry name" value="SAM-dependent_MTases_sf"/>
</dbReference>
<sequence length="449" mass="49562">MGKFLANHLQATSRRGGGTRKKKEKASGVRKEETQCKKFEDLKQKLKCLVKAAKGTKPEKRHLVNAKLRLCSDCAGMGADLVALRLLGLSRRVKPVCWSEIDSSKISLYKAVAKACGIKLEGTHKPQSVFHRNHEDSPASDIYVAGYPCPAFSSLGHGRGIVDEAGRGLVGLSALQYVCHHRPSLCILENVTGVLHKKNRPYRRVLEKVFQGLNYDLHMKVLNTQDYGIPQSRRRLYMVAIREDQKVKRFKWPEKRNLSVNALKQFLDRGTSGTEILDLSKHTRAKGVSEADLWEKACVLDVGSSAKFQCGRTGRTPCLTRARLQQRPIGFYVPRLKRRLLISEALRLQGYPDQLLQPLLDATDQSESKVGAALGDGMSVNVLSAVLGTALASVGVNAKNKPWMEVVSAKDVRQEANRQSLSCVATCAENGCPAKQVRANFVDGDSHGP</sequence>
<evidence type="ECO:0000313" key="5">
    <source>
        <dbReference type="EMBL" id="OLP73226.1"/>
    </source>
</evidence>
<dbReference type="InterPro" id="IPR050750">
    <property type="entry name" value="C5-MTase"/>
</dbReference>
<dbReference type="InterPro" id="IPR001525">
    <property type="entry name" value="C5_MeTfrase"/>
</dbReference>
<dbReference type="PROSITE" id="PS51679">
    <property type="entry name" value="SAM_MT_C5"/>
    <property type="match status" value="1"/>
</dbReference>
<keyword evidence="6" id="KW-1185">Reference proteome</keyword>
<dbReference type="Proteomes" id="UP000186817">
    <property type="component" value="Unassembled WGS sequence"/>
</dbReference>
<comment type="caution">
    <text evidence="5">The sequence shown here is derived from an EMBL/GenBank/DDBJ whole genome shotgun (WGS) entry which is preliminary data.</text>
</comment>
<dbReference type="PANTHER" id="PTHR46098:SF1">
    <property type="entry name" value="TRNA (CYTOSINE(38)-C(5))-METHYLTRANSFERASE"/>
    <property type="match status" value="1"/>
</dbReference>
<evidence type="ECO:0000256" key="1">
    <source>
        <dbReference type="ARBA" id="ARBA00022603"/>
    </source>
</evidence>
<organism evidence="5 6">
    <name type="scientific">Symbiodinium microadriaticum</name>
    <name type="common">Dinoflagellate</name>
    <name type="synonym">Zooxanthella microadriatica</name>
    <dbReference type="NCBI Taxonomy" id="2951"/>
    <lineage>
        <taxon>Eukaryota</taxon>
        <taxon>Sar</taxon>
        <taxon>Alveolata</taxon>
        <taxon>Dinophyceae</taxon>
        <taxon>Suessiales</taxon>
        <taxon>Symbiodiniaceae</taxon>
        <taxon>Symbiodinium</taxon>
    </lineage>
</organism>
<keyword evidence="2 4" id="KW-0808">Transferase</keyword>